<keyword evidence="3 6" id="KW-0378">Hydrolase</keyword>
<feature type="active site" description="Charge relay system" evidence="5 6">
    <location>
        <position position="204"/>
    </location>
</feature>
<dbReference type="GO" id="GO:0006508">
    <property type="term" value="P:proteolysis"/>
    <property type="evidence" value="ECO:0007669"/>
    <property type="project" value="UniProtKB-KW"/>
</dbReference>
<feature type="active site" description="Charge relay system" evidence="5 6">
    <location>
        <position position="236"/>
    </location>
</feature>
<comment type="caution">
    <text evidence="10">The sequence shown here is derived from an EMBL/GenBank/DDBJ whole genome shotgun (WGS) entry which is preliminary data.</text>
</comment>
<dbReference type="Pfam" id="PF00082">
    <property type="entry name" value="Peptidase_S8"/>
    <property type="match status" value="1"/>
</dbReference>
<dbReference type="InterPro" id="IPR050131">
    <property type="entry name" value="Peptidase_S8_subtilisin-like"/>
</dbReference>
<dbReference type="SUPFAM" id="SSF52743">
    <property type="entry name" value="Subtilisin-like"/>
    <property type="match status" value="1"/>
</dbReference>
<sequence>MTSPASADPEQRPSGAAASLTSPHRITLITGDRVSVDSKGRVVGLERAKGREQIPVQIRKADGHTYVTPADAVRLVATGKLDQRLFDITELNKFATRTSQAKGLKVIVGYQGAAAGAKADVRDAGKLRRTLKSLNADAVQTPHQDAPELWDALTNGNRTASGIAHVWLDGVRKASLDKSVAQIGAPKAWAAGYDGKGVKIAVLDTGVDATHPDLKDQVIAAKNFTPSATADDKVGHGTHVASIAAGTGAKSGGKYKGVAPGADILSGKVLDDTGSGDDSGILAGMEWAAEQGAQVVNLSLGGMDTPEVDPLEAAVNKLSAEKGILFAIAAGNSGPESVGSPGSADAALTVGAVDDKDKLAEFSSTGPRLGDGAIKPDVTAPGVDITAASAKGSLIEQEVGEKPAGYLTISGTSMATPHVAGAAAILKQQHPDWTYAELKGALTGSTKGGKYTPFEQGSGRIQVDKAIKQTVIADPVSVSFGVQQWPHTDDKPVTKALTYRNFGTDDVTLTLSATATNPKGQAAPAGFFKLGATKVTVPAGGKAAVDFTVNTKLGGTLDGAYSAYVTATGGGQSVRTAAAVQREVESYDVTVKHIDKDGKPAPDYNTLLLGYSGLATDRFYQVPVAESGTIKMRLPKGTYLLDGWIAKDWVNFEGGLDWVVQPKLSVTKNTSVTIDARKTRSADITVPDAQAKPVAAGAGYFYDAAGIGIGVGLGSFADVRMAHLGPEIASGLSQTWNGQWTKGAATEYDVATTAKVKKIQGNKVRHFKASELAKVKNHLGAAAPGKTGGLLPVGVLPEDVAIGTTVEQKLPGSRTVYVSTSDKIQWTFDFEQYAGKDADGNPIIDASYTLGNPQTFKAGQSYTKTFNTAVFGPHINKDYGLFRDGNDIYGLLPLFADANKHAGASEFTAVTTSLYRNGTKVGTNDDPLFGGGIFKVPAAEAEYKLTTSVKRSTKVAAASTRIDASWTFRSKKPTGDQVMLPASAVRFNAKTGLDSRVAADKKVTFPVTVVGSAAGSNLKSLHVYVSYDYGQTWKKLEVRNGKITVKNPAKGKAISFHAKIADKKGNKSTISIYNAYYGK</sequence>
<organism evidence="10 11">
    <name type="scientific">Streptomyces regalis</name>
    <dbReference type="NCBI Taxonomy" id="68262"/>
    <lineage>
        <taxon>Bacteria</taxon>
        <taxon>Bacillati</taxon>
        <taxon>Actinomycetota</taxon>
        <taxon>Actinomycetes</taxon>
        <taxon>Kitasatosporales</taxon>
        <taxon>Streptomycetaceae</taxon>
        <taxon>Streptomyces</taxon>
    </lineage>
</organism>
<dbReference type="CDD" id="cd07487">
    <property type="entry name" value="Peptidases_S8_1"/>
    <property type="match status" value="1"/>
</dbReference>
<accession>A0A101JAW4</accession>
<evidence type="ECO:0000256" key="4">
    <source>
        <dbReference type="ARBA" id="ARBA00022825"/>
    </source>
</evidence>
<evidence type="ECO:0000256" key="8">
    <source>
        <dbReference type="SAM" id="MobiDB-lite"/>
    </source>
</evidence>
<evidence type="ECO:0000256" key="1">
    <source>
        <dbReference type="ARBA" id="ARBA00011073"/>
    </source>
</evidence>
<feature type="region of interest" description="Disordered" evidence="8">
    <location>
        <begin position="1"/>
        <end position="22"/>
    </location>
</feature>
<evidence type="ECO:0000256" key="7">
    <source>
        <dbReference type="RuleBase" id="RU003355"/>
    </source>
</evidence>
<dbReference type="PROSITE" id="PS00136">
    <property type="entry name" value="SUBTILASE_ASP"/>
    <property type="match status" value="1"/>
</dbReference>
<dbReference type="InterPro" id="IPR036852">
    <property type="entry name" value="Peptidase_S8/S53_dom_sf"/>
</dbReference>
<dbReference type="PANTHER" id="PTHR43806:SF65">
    <property type="entry name" value="SERINE PROTEASE APRX"/>
    <property type="match status" value="1"/>
</dbReference>
<dbReference type="PANTHER" id="PTHR43806">
    <property type="entry name" value="PEPTIDASE S8"/>
    <property type="match status" value="1"/>
</dbReference>
<dbReference type="OrthoDB" id="9798386at2"/>
<reference evidence="11" key="1">
    <citation type="submission" date="2015-10" db="EMBL/GenBank/DDBJ databases">
        <authorList>
            <person name="Ju K.-S."/>
            <person name="Doroghazi J.R."/>
            <person name="Metcalf W.W."/>
        </authorList>
    </citation>
    <scope>NUCLEOTIDE SEQUENCE [LARGE SCALE GENOMIC DNA]</scope>
    <source>
        <strain evidence="11">NRRL 3151</strain>
    </source>
</reference>
<dbReference type="InterPro" id="IPR017297">
    <property type="entry name" value="Peptidase_S8A_DPH-A"/>
</dbReference>
<evidence type="ECO:0000256" key="6">
    <source>
        <dbReference type="PROSITE-ProRule" id="PRU01240"/>
    </source>
</evidence>
<dbReference type="PROSITE" id="PS51892">
    <property type="entry name" value="SUBTILASE"/>
    <property type="match status" value="1"/>
</dbReference>
<dbReference type="InterPro" id="IPR015500">
    <property type="entry name" value="Peptidase_S8_subtilisin-rel"/>
</dbReference>
<dbReference type="RefSeq" id="WP_062712372.1">
    <property type="nucleotide sequence ID" value="NZ_LLZG01000387.1"/>
</dbReference>
<dbReference type="InterPro" id="IPR023828">
    <property type="entry name" value="Peptidase_S8_Ser-AS"/>
</dbReference>
<dbReference type="AlphaFoldDB" id="A0A101JAW4"/>
<dbReference type="Proteomes" id="UP000053923">
    <property type="component" value="Unassembled WGS sequence"/>
</dbReference>
<keyword evidence="2 6" id="KW-0645">Protease</keyword>
<protein>
    <submittedName>
        <fullName evidence="10">Peptidase S8</fullName>
    </submittedName>
</protein>
<evidence type="ECO:0000256" key="2">
    <source>
        <dbReference type="ARBA" id="ARBA00022670"/>
    </source>
</evidence>
<dbReference type="PRINTS" id="PR00723">
    <property type="entry name" value="SUBTILISIN"/>
</dbReference>
<dbReference type="PROSITE" id="PS00137">
    <property type="entry name" value="SUBTILASE_HIS"/>
    <property type="match status" value="1"/>
</dbReference>
<evidence type="ECO:0000256" key="5">
    <source>
        <dbReference type="PIRSR" id="PIRSR615500-1"/>
    </source>
</evidence>
<evidence type="ECO:0000259" key="9">
    <source>
        <dbReference type="Pfam" id="PF00082"/>
    </source>
</evidence>
<evidence type="ECO:0000313" key="11">
    <source>
        <dbReference type="Proteomes" id="UP000053923"/>
    </source>
</evidence>
<dbReference type="PIRSF" id="PIRSF037854">
    <property type="entry name" value="Dihydropyridine_esterase"/>
    <property type="match status" value="1"/>
</dbReference>
<proteinExistence type="inferred from homology"/>
<dbReference type="GO" id="GO:0004252">
    <property type="term" value="F:serine-type endopeptidase activity"/>
    <property type="evidence" value="ECO:0007669"/>
    <property type="project" value="UniProtKB-UniRule"/>
</dbReference>
<dbReference type="InterPro" id="IPR022398">
    <property type="entry name" value="Peptidase_S8_His-AS"/>
</dbReference>
<dbReference type="Gene3D" id="3.40.50.200">
    <property type="entry name" value="Peptidase S8/S53 domain"/>
    <property type="match status" value="1"/>
</dbReference>
<dbReference type="EMBL" id="LLZG01000387">
    <property type="protein sequence ID" value="KUL23417.1"/>
    <property type="molecule type" value="Genomic_DNA"/>
</dbReference>
<keyword evidence="4 6" id="KW-0720">Serine protease</keyword>
<comment type="similarity">
    <text evidence="1 6 7">Belongs to the peptidase S8 family.</text>
</comment>
<evidence type="ECO:0000256" key="3">
    <source>
        <dbReference type="ARBA" id="ARBA00022801"/>
    </source>
</evidence>
<dbReference type="InterPro" id="IPR000209">
    <property type="entry name" value="Peptidase_S8/S53_dom"/>
</dbReference>
<keyword evidence="11" id="KW-1185">Reference proteome</keyword>
<dbReference type="PROSITE" id="PS00138">
    <property type="entry name" value="SUBTILASE_SER"/>
    <property type="match status" value="1"/>
</dbReference>
<feature type="active site" description="Charge relay system" evidence="5 6">
    <location>
        <position position="413"/>
    </location>
</feature>
<dbReference type="InterPro" id="IPR023827">
    <property type="entry name" value="Peptidase_S8_Asp-AS"/>
</dbReference>
<name>A0A101JAW4_9ACTN</name>
<evidence type="ECO:0000313" key="10">
    <source>
        <dbReference type="EMBL" id="KUL23417.1"/>
    </source>
</evidence>
<feature type="domain" description="Peptidase S8/S53" evidence="9">
    <location>
        <begin position="195"/>
        <end position="459"/>
    </location>
</feature>
<gene>
    <name evidence="10" type="ORF">ADL12_39535</name>
</gene>